<dbReference type="InterPro" id="IPR041682">
    <property type="entry name" value="AAA_14"/>
</dbReference>
<organism evidence="3">
    <name type="scientific">hydrothermal vent metagenome</name>
    <dbReference type="NCBI Taxonomy" id="652676"/>
    <lineage>
        <taxon>unclassified sequences</taxon>
        <taxon>metagenomes</taxon>
        <taxon>ecological metagenomes</taxon>
    </lineage>
</organism>
<sequence length="403" mass="45188">MIKRNLQKKLLKLLQSNAAVVLIGPRQVGKTTLSLEVTAELNAVYRDLENPRELEQVRDIELFMKQYPDRLVILDEVQRVPDIFAPLRGIIDQRRRAGFRFGQFLFLGSSSLELLSQASESLAGRVAYCELTGLNILEIQAAKNVSISSDDLWVKGGFPESLTAKDNSISQQWRRDLIRSYLERDIPQFGFRVPSETMRRFWTMLAHHQGGILNASSLAASLGISGQSVARYLDILVDLLLVRRLQPWFANVGKRLVKSPKIYIRDSGLLHSLLDIPSMDALLGHPVLGASWEGFVIENLIGASGGEYGEPCFYRTQAGAEIDLLMTRGGQPEIAIEIKRASNPKVGKGFHIACDDLGIKHRYVVYPGDEAYAMPNDIWAMPLQEMIITLQSRKNYSFSPKFG</sequence>
<dbReference type="InterPro" id="IPR027417">
    <property type="entry name" value="P-loop_NTPase"/>
</dbReference>
<dbReference type="PANTHER" id="PTHR43566:SF2">
    <property type="entry name" value="DUF4143 DOMAIN-CONTAINING PROTEIN"/>
    <property type="match status" value="1"/>
</dbReference>
<feature type="domain" description="AAA" evidence="1">
    <location>
        <begin position="17"/>
        <end position="139"/>
    </location>
</feature>
<gene>
    <name evidence="3" type="ORF">MNBD_ALPHA01-2437</name>
</gene>
<dbReference type="EMBL" id="UOEJ01000214">
    <property type="protein sequence ID" value="VAW05586.1"/>
    <property type="molecule type" value="Genomic_DNA"/>
</dbReference>
<protein>
    <submittedName>
        <fullName evidence="3">AAA ATPase</fullName>
    </submittedName>
</protein>
<feature type="domain" description="DUF4143" evidence="2">
    <location>
        <begin position="183"/>
        <end position="340"/>
    </location>
</feature>
<name>A0A3B0TF42_9ZZZZ</name>
<dbReference type="InterPro" id="IPR025420">
    <property type="entry name" value="DUF4143"/>
</dbReference>
<dbReference type="Gene3D" id="3.40.50.300">
    <property type="entry name" value="P-loop containing nucleotide triphosphate hydrolases"/>
    <property type="match status" value="1"/>
</dbReference>
<accession>A0A3B0TF42</accession>
<dbReference type="PANTHER" id="PTHR43566">
    <property type="entry name" value="CONSERVED PROTEIN"/>
    <property type="match status" value="1"/>
</dbReference>
<evidence type="ECO:0000259" key="1">
    <source>
        <dbReference type="Pfam" id="PF13173"/>
    </source>
</evidence>
<evidence type="ECO:0000313" key="3">
    <source>
        <dbReference type="EMBL" id="VAW05586.1"/>
    </source>
</evidence>
<dbReference type="Pfam" id="PF13635">
    <property type="entry name" value="DUF4143"/>
    <property type="match status" value="1"/>
</dbReference>
<dbReference type="Pfam" id="PF13173">
    <property type="entry name" value="AAA_14"/>
    <property type="match status" value="1"/>
</dbReference>
<dbReference type="SUPFAM" id="SSF52540">
    <property type="entry name" value="P-loop containing nucleoside triphosphate hydrolases"/>
    <property type="match status" value="1"/>
</dbReference>
<dbReference type="AlphaFoldDB" id="A0A3B0TF42"/>
<proteinExistence type="predicted"/>
<reference evidence="3" key="1">
    <citation type="submission" date="2018-06" db="EMBL/GenBank/DDBJ databases">
        <authorList>
            <person name="Zhirakovskaya E."/>
        </authorList>
    </citation>
    <scope>NUCLEOTIDE SEQUENCE</scope>
</reference>
<evidence type="ECO:0000259" key="2">
    <source>
        <dbReference type="Pfam" id="PF13635"/>
    </source>
</evidence>